<dbReference type="Gene3D" id="3.40.50.1460">
    <property type="match status" value="2"/>
</dbReference>
<comment type="similarity">
    <text evidence="1 2">Belongs to the peptidase C14A family.</text>
</comment>
<dbReference type="InterPro" id="IPR001309">
    <property type="entry name" value="Pept_C14_p20"/>
</dbReference>
<dbReference type="EnsemblMetazoa" id="AEPI000870-RA">
    <property type="protein sequence ID" value="AEPI000870-PA"/>
    <property type="gene ID" value="AEPI000870"/>
</dbReference>
<sequence length="433" mass="49570">MGASKSCFSDESRNIFQEKRSEPQYGCPPNVYNLSKNAYVLVFHNDEFQNNAPKRNGSEKDLEALREFFVRYKKSIIDVQENQTEQQIQQKMQQISQKDFTDYSCLIVFIMSHGGANGTIMASDGELYSFENDVLHRCASNRTLDGKPKLFILQVCRGDGQAPSSVEQSICNSLPQDVAIFQSTNEGAIAILYEHEPGSDSYRDSKKGSFFIQYLLTLLHEHRRLSIDAINYHLLAKFQEKGVKPVQSANTYDLSKNAYVLVFHHYSFKDKRNNREGSTRDMQKIRQVFNHYRCDALDVNENKTVAQVERKMMEIKDKDFTKHSCLIVFIMSHGSVNDDILAHDGKWYNFQKDVVEFCTANRTLKEKPKMFVLQACRGDARIVADATPSMSHKIDLIIFQSSYQGSDCYKNTTVRIFSPSTSCLTKSLNKTSK</sequence>
<dbReference type="STRING" id="199890.A0A182P1T6"/>
<protein>
    <recommendedName>
        <fullName evidence="7">Caspase family p20 domain-containing protein</fullName>
    </recommendedName>
</protein>
<dbReference type="AlphaFoldDB" id="A0A182P1T6"/>
<dbReference type="SUPFAM" id="SSF52129">
    <property type="entry name" value="Caspase-like"/>
    <property type="match status" value="2"/>
</dbReference>
<reference evidence="6" key="1">
    <citation type="submission" date="2013-03" db="EMBL/GenBank/DDBJ databases">
        <title>The Genome Sequence of Anopheles epiroticus epiroticus2.</title>
        <authorList>
            <consortium name="The Broad Institute Genomics Platform"/>
            <person name="Neafsey D.E."/>
            <person name="Howell P."/>
            <person name="Walker B."/>
            <person name="Young S.K."/>
            <person name="Zeng Q."/>
            <person name="Gargeya S."/>
            <person name="Fitzgerald M."/>
            <person name="Haas B."/>
            <person name="Abouelleil A."/>
            <person name="Allen A.W."/>
            <person name="Alvarado L."/>
            <person name="Arachchi H.M."/>
            <person name="Berlin A.M."/>
            <person name="Chapman S.B."/>
            <person name="Gainer-Dewar J."/>
            <person name="Goldberg J."/>
            <person name="Griggs A."/>
            <person name="Gujja S."/>
            <person name="Hansen M."/>
            <person name="Howarth C."/>
            <person name="Imamovic A."/>
            <person name="Ireland A."/>
            <person name="Larimer J."/>
            <person name="McCowan C."/>
            <person name="Murphy C."/>
            <person name="Pearson M."/>
            <person name="Poon T.W."/>
            <person name="Priest M."/>
            <person name="Roberts A."/>
            <person name="Saif S."/>
            <person name="Shea T."/>
            <person name="Sisk P."/>
            <person name="Sykes S."/>
            <person name="Wortman J."/>
            <person name="Nusbaum C."/>
            <person name="Birren B."/>
        </authorList>
    </citation>
    <scope>NUCLEOTIDE SEQUENCE [LARGE SCALE GENOMIC DNA]</scope>
    <source>
        <strain evidence="6">Epiroticus2</strain>
    </source>
</reference>
<dbReference type="PROSITE" id="PS50208">
    <property type="entry name" value="CASPASE_P20"/>
    <property type="match status" value="2"/>
</dbReference>
<dbReference type="PRINTS" id="PR00376">
    <property type="entry name" value="IL1BCENZYME"/>
</dbReference>
<evidence type="ECO:0000256" key="2">
    <source>
        <dbReference type="RuleBase" id="RU003971"/>
    </source>
</evidence>
<evidence type="ECO:0008006" key="7">
    <source>
        <dbReference type="Google" id="ProtNLM"/>
    </source>
</evidence>
<keyword evidence="6" id="KW-1185">Reference proteome</keyword>
<dbReference type="Proteomes" id="UP000075885">
    <property type="component" value="Unassembled WGS sequence"/>
</dbReference>
<dbReference type="InterPro" id="IPR011600">
    <property type="entry name" value="Pept_C14_caspase"/>
</dbReference>
<dbReference type="GO" id="GO:0006508">
    <property type="term" value="P:proteolysis"/>
    <property type="evidence" value="ECO:0007669"/>
    <property type="project" value="InterPro"/>
</dbReference>
<dbReference type="InterPro" id="IPR015917">
    <property type="entry name" value="Pept_C14A"/>
</dbReference>
<dbReference type="PROSITE" id="PS01122">
    <property type="entry name" value="CASPASE_CYS"/>
    <property type="match status" value="1"/>
</dbReference>
<dbReference type="InterPro" id="IPR002398">
    <property type="entry name" value="Pept_C14"/>
</dbReference>
<proteinExistence type="inferred from homology"/>
<accession>A0A182P1T6</accession>
<feature type="domain" description="Caspase family p20" evidence="4">
    <location>
        <begin position="256"/>
        <end position="380"/>
    </location>
</feature>
<dbReference type="InterPro" id="IPR033139">
    <property type="entry name" value="Caspase_cys_AS"/>
</dbReference>
<evidence type="ECO:0000256" key="1">
    <source>
        <dbReference type="ARBA" id="ARBA00010134"/>
    </source>
</evidence>
<feature type="domain" description="Caspase family p10" evidence="3">
    <location>
        <begin position="179"/>
        <end position="222"/>
    </location>
</feature>
<evidence type="ECO:0000259" key="3">
    <source>
        <dbReference type="PROSITE" id="PS50207"/>
    </source>
</evidence>
<dbReference type="GO" id="GO:0004197">
    <property type="term" value="F:cysteine-type endopeptidase activity"/>
    <property type="evidence" value="ECO:0007669"/>
    <property type="project" value="InterPro"/>
</dbReference>
<dbReference type="SMART" id="SM00115">
    <property type="entry name" value="CASc"/>
    <property type="match status" value="1"/>
</dbReference>
<dbReference type="PANTHER" id="PTHR10454">
    <property type="entry name" value="CASPASE"/>
    <property type="match status" value="1"/>
</dbReference>
<dbReference type="VEuPathDB" id="VectorBase:AEPI000870"/>
<reference evidence="5" key="2">
    <citation type="submission" date="2020-05" db="UniProtKB">
        <authorList>
            <consortium name="EnsemblMetazoa"/>
        </authorList>
    </citation>
    <scope>IDENTIFICATION</scope>
    <source>
        <strain evidence="5">Epiroticus2</strain>
    </source>
</reference>
<evidence type="ECO:0000313" key="5">
    <source>
        <dbReference type="EnsemblMetazoa" id="AEPI000870-PA"/>
    </source>
</evidence>
<dbReference type="InterPro" id="IPR002138">
    <property type="entry name" value="Pept_C14_p10"/>
</dbReference>
<organism evidence="5 6">
    <name type="scientific">Anopheles epiroticus</name>
    <dbReference type="NCBI Taxonomy" id="199890"/>
    <lineage>
        <taxon>Eukaryota</taxon>
        <taxon>Metazoa</taxon>
        <taxon>Ecdysozoa</taxon>
        <taxon>Arthropoda</taxon>
        <taxon>Hexapoda</taxon>
        <taxon>Insecta</taxon>
        <taxon>Pterygota</taxon>
        <taxon>Neoptera</taxon>
        <taxon>Endopterygota</taxon>
        <taxon>Diptera</taxon>
        <taxon>Nematocera</taxon>
        <taxon>Culicoidea</taxon>
        <taxon>Culicidae</taxon>
        <taxon>Anophelinae</taxon>
        <taxon>Anopheles</taxon>
    </lineage>
</organism>
<dbReference type="InterPro" id="IPR029030">
    <property type="entry name" value="Caspase-like_dom_sf"/>
</dbReference>
<feature type="domain" description="Caspase family p20" evidence="4">
    <location>
        <begin position="36"/>
        <end position="160"/>
    </location>
</feature>
<dbReference type="Pfam" id="PF00656">
    <property type="entry name" value="Peptidase_C14"/>
    <property type="match status" value="2"/>
</dbReference>
<name>A0A182P1T6_9DIPT</name>
<dbReference type="PROSITE" id="PS50207">
    <property type="entry name" value="CASPASE_P10"/>
    <property type="match status" value="1"/>
</dbReference>
<evidence type="ECO:0000259" key="4">
    <source>
        <dbReference type="PROSITE" id="PS50208"/>
    </source>
</evidence>
<evidence type="ECO:0000313" key="6">
    <source>
        <dbReference type="Proteomes" id="UP000075885"/>
    </source>
</evidence>